<dbReference type="Gene3D" id="3.30.1230.10">
    <property type="entry name" value="YlxR-like"/>
    <property type="match status" value="1"/>
</dbReference>
<name>A0A163MA55_ABSGL</name>
<keyword evidence="2" id="KW-1185">Reference proteome</keyword>
<dbReference type="SUPFAM" id="SSF64376">
    <property type="entry name" value="YlxR-like"/>
    <property type="match status" value="1"/>
</dbReference>
<dbReference type="InParanoid" id="A0A163MA55"/>
<dbReference type="EMBL" id="LT554016">
    <property type="protein sequence ID" value="SAM02789.1"/>
    <property type="molecule type" value="Genomic_DNA"/>
</dbReference>
<gene>
    <name evidence="1" type="primary">ABSGL_08605.1 scaffold 10421</name>
</gene>
<protein>
    <submittedName>
        <fullName evidence="1">Uncharacterized protein</fullName>
    </submittedName>
</protein>
<dbReference type="OrthoDB" id="3363286at2759"/>
<organism evidence="1">
    <name type="scientific">Absidia glauca</name>
    <name type="common">Pin mould</name>
    <dbReference type="NCBI Taxonomy" id="4829"/>
    <lineage>
        <taxon>Eukaryota</taxon>
        <taxon>Fungi</taxon>
        <taxon>Fungi incertae sedis</taxon>
        <taxon>Mucoromycota</taxon>
        <taxon>Mucoromycotina</taxon>
        <taxon>Mucoromycetes</taxon>
        <taxon>Mucorales</taxon>
        <taxon>Cunninghamellaceae</taxon>
        <taxon>Absidia</taxon>
    </lineage>
</organism>
<evidence type="ECO:0000313" key="2">
    <source>
        <dbReference type="Proteomes" id="UP000078561"/>
    </source>
</evidence>
<dbReference type="InterPro" id="IPR035931">
    <property type="entry name" value="YlxR-like_sf"/>
</dbReference>
<sequence>MSTKRSLSLQIEEFVHRQSSTKPLKSAPRPTKHQMRQWVAEDPDSLQAKLAVSPYAAILASPMRYCTFHRKKYPSHLLARFGLGLDPTTYKPTAYPTQDHDSGRGYYVKLNRKVLQQIQSKEYKRLFRGDVRYAKSMATHLEHVMIQDLIHQAQALPPLIPIDNETEHHQYQCILHMNASSLSETKAPVYDVSSPPWQPLHQTLPQSCAALGVPKSIDTVPLAIALHRFNQWVQSSI</sequence>
<evidence type="ECO:0000313" key="1">
    <source>
        <dbReference type="EMBL" id="SAM02789.1"/>
    </source>
</evidence>
<dbReference type="STRING" id="4829.A0A163MA55"/>
<dbReference type="AlphaFoldDB" id="A0A163MA55"/>
<reference evidence="1" key="1">
    <citation type="submission" date="2016-04" db="EMBL/GenBank/DDBJ databases">
        <authorList>
            <person name="Evans L.H."/>
            <person name="Alamgir A."/>
            <person name="Owens N."/>
            <person name="Weber N.D."/>
            <person name="Virtaneva K."/>
            <person name="Barbian K."/>
            <person name="Babar A."/>
            <person name="Rosenke K."/>
        </authorList>
    </citation>
    <scope>NUCLEOTIDE SEQUENCE [LARGE SCALE GENOMIC DNA]</scope>
    <source>
        <strain evidence="1">CBS 101.48</strain>
    </source>
</reference>
<accession>A0A163MA55</accession>
<proteinExistence type="predicted"/>
<dbReference type="Proteomes" id="UP000078561">
    <property type="component" value="Unassembled WGS sequence"/>
</dbReference>